<reference evidence="9" key="2">
    <citation type="submission" date="2020-12" db="EMBL/GenBank/DDBJ databases">
        <authorList>
            <person name="Kanost M."/>
        </authorList>
    </citation>
    <scope>NUCLEOTIDE SEQUENCE</scope>
</reference>
<keyword evidence="6" id="KW-0378">Hydrolase</keyword>
<name>A0A922CPZ4_MANSE</name>
<evidence type="ECO:0000256" key="6">
    <source>
        <dbReference type="ARBA" id="ARBA00022801"/>
    </source>
</evidence>
<keyword evidence="4" id="KW-0540">Nuclease</keyword>
<sequence length="422" mass="48479">MPPHLSKYQRIGLALALLYVSEGVETEKRKWIKKRKRKKVLNAIPKVNLVKEPGTDEFRDSLRMDSDCFQELLWLVRPFITKQDTIMRLSVPARDRLIVTLRYLATGQSYREIGIQSGISLQLISKIIPETCAAIYKVLKKEIKMPSTEDEWKAVAKAFEDKWHFNNCVGAMTAKHILIDKPSKSGSLYCNHIRTYSIIVFAIVNADYEFMYVHTGTNGRVVTDEIVANTRFHEKLVNQELNLPESYLLPNTDETVPYVFLDDGTLPVDTHVMNQYVDENLSMSEEIFNYRFKRAHRTAENAFGIVMSRFGVFKKAINVSTATLDAIVLASSALHNFMKKKSKIYWEPSFVDCEDVENFTYTKGGWRDTSKLIPLEQIEQMQTDEGCLVRSTLEEYFSGVGSVSFQNDMLDVVMKEDWSIVN</sequence>
<keyword evidence="10" id="KW-1185">Reference proteome</keyword>
<keyword evidence="5" id="KW-0479">Metal-binding</keyword>
<evidence type="ECO:0000256" key="7">
    <source>
        <dbReference type="ARBA" id="ARBA00023242"/>
    </source>
</evidence>
<dbReference type="EMBL" id="JH668482">
    <property type="protein sequence ID" value="KAG6455105.1"/>
    <property type="molecule type" value="Genomic_DNA"/>
</dbReference>
<dbReference type="Pfam" id="PF13359">
    <property type="entry name" value="DDE_Tnp_4"/>
    <property type="match status" value="1"/>
</dbReference>
<proteinExistence type="inferred from homology"/>
<dbReference type="InterPro" id="IPR045249">
    <property type="entry name" value="HARBI1-like"/>
</dbReference>
<organism evidence="9 10">
    <name type="scientific">Manduca sexta</name>
    <name type="common">Tobacco hawkmoth</name>
    <name type="synonym">Tobacco hornworm</name>
    <dbReference type="NCBI Taxonomy" id="7130"/>
    <lineage>
        <taxon>Eukaryota</taxon>
        <taxon>Metazoa</taxon>
        <taxon>Ecdysozoa</taxon>
        <taxon>Arthropoda</taxon>
        <taxon>Hexapoda</taxon>
        <taxon>Insecta</taxon>
        <taxon>Pterygota</taxon>
        <taxon>Neoptera</taxon>
        <taxon>Endopterygota</taxon>
        <taxon>Lepidoptera</taxon>
        <taxon>Glossata</taxon>
        <taxon>Ditrysia</taxon>
        <taxon>Bombycoidea</taxon>
        <taxon>Sphingidae</taxon>
        <taxon>Sphinginae</taxon>
        <taxon>Sphingini</taxon>
        <taxon>Manduca</taxon>
    </lineage>
</organism>
<evidence type="ECO:0000256" key="3">
    <source>
        <dbReference type="ARBA" id="ARBA00006958"/>
    </source>
</evidence>
<dbReference type="GO" id="GO:0005634">
    <property type="term" value="C:nucleus"/>
    <property type="evidence" value="ECO:0007669"/>
    <property type="project" value="UniProtKB-SubCell"/>
</dbReference>
<dbReference type="GO" id="GO:0046872">
    <property type="term" value="F:metal ion binding"/>
    <property type="evidence" value="ECO:0007669"/>
    <property type="project" value="UniProtKB-KW"/>
</dbReference>
<dbReference type="InterPro" id="IPR027806">
    <property type="entry name" value="HARBI1_dom"/>
</dbReference>
<evidence type="ECO:0000313" key="9">
    <source>
        <dbReference type="EMBL" id="KAG6455105.1"/>
    </source>
</evidence>
<evidence type="ECO:0000256" key="5">
    <source>
        <dbReference type="ARBA" id="ARBA00022723"/>
    </source>
</evidence>
<dbReference type="AlphaFoldDB" id="A0A922CPZ4"/>
<dbReference type="Proteomes" id="UP000791440">
    <property type="component" value="Unassembled WGS sequence"/>
</dbReference>
<comment type="similarity">
    <text evidence="3">Belongs to the HARBI1 family.</text>
</comment>
<reference evidence="9" key="1">
    <citation type="journal article" date="2016" name="Insect Biochem. Mol. Biol.">
        <title>Multifaceted biological insights from a draft genome sequence of the tobacco hornworm moth, Manduca sexta.</title>
        <authorList>
            <person name="Kanost M.R."/>
            <person name="Arrese E.L."/>
            <person name="Cao X."/>
            <person name="Chen Y.R."/>
            <person name="Chellapilla S."/>
            <person name="Goldsmith M.R."/>
            <person name="Grosse-Wilde E."/>
            <person name="Heckel D.G."/>
            <person name="Herndon N."/>
            <person name="Jiang H."/>
            <person name="Papanicolaou A."/>
            <person name="Qu J."/>
            <person name="Soulages J.L."/>
            <person name="Vogel H."/>
            <person name="Walters J."/>
            <person name="Waterhouse R.M."/>
            <person name="Ahn S.J."/>
            <person name="Almeida F.C."/>
            <person name="An C."/>
            <person name="Aqrawi P."/>
            <person name="Bretschneider A."/>
            <person name="Bryant W.B."/>
            <person name="Bucks S."/>
            <person name="Chao H."/>
            <person name="Chevignon G."/>
            <person name="Christen J.M."/>
            <person name="Clarke D.F."/>
            <person name="Dittmer N.T."/>
            <person name="Ferguson L.C.F."/>
            <person name="Garavelou S."/>
            <person name="Gordon K.H.J."/>
            <person name="Gunaratna R.T."/>
            <person name="Han Y."/>
            <person name="Hauser F."/>
            <person name="He Y."/>
            <person name="Heidel-Fischer H."/>
            <person name="Hirsh A."/>
            <person name="Hu Y."/>
            <person name="Jiang H."/>
            <person name="Kalra D."/>
            <person name="Klinner C."/>
            <person name="Konig C."/>
            <person name="Kovar C."/>
            <person name="Kroll A.R."/>
            <person name="Kuwar S.S."/>
            <person name="Lee S.L."/>
            <person name="Lehman R."/>
            <person name="Li K."/>
            <person name="Li Z."/>
            <person name="Liang H."/>
            <person name="Lovelace S."/>
            <person name="Lu Z."/>
            <person name="Mansfield J.H."/>
            <person name="McCulloch K.J."/>
            <person name="Mathew T."/>
            <person name="Morton B."/>
            <person name="Muzny D.M."/>
            <person name="Neunemann D."/>
            <person name="Ongeri F."/>
            <person name="Pauchet Y."/>
            <person name="Pu L.L."/>
            <person name="Pyrousis I."/>
            <person name="Rao X.J."/>
            <person name="Redding A."/>
            <person name="Roesel C."/>
            <person name="Sanchez-Gracia A."/>
            <person name="Schaack S."/>
            <person name="Shukla A."/>
            <person name="Tetreau G."/>
            <person name="Wang Y."/>
            <person name="Xiong G.H."/>
            <person name="Traut W."/>
            <person name="Walsh T.K."/>
            <person name="Worley K.C."/>
            <person name="Wu D."/>
            <person name="Wu W."/>
            <person name="Wu Y.Q."/>
            <person name="Zhang X."/>
            <person name="Zou Z."/>
            <person name="Zucker H."/>
            <person name="Briscoe A.D."/>
            <person name="Burmester T."/>
            <person name="Clem R.J."/>
            <person name="Feyereisen R."/>
            <person name="Grimmelikhuijzen C.J.P."/>
            <person name="Hamodrakas S.J."/>
            <person name="Hansson B.S."/>
            <person name="Huguet E."/>
            <person name="Jermiin L.S."/>
            <person name="Lan Q."/>
            <person name="Lehman H.K."/>
            <person name="Lorenzen M."/>
            <person name="Merzendorfer H."/>
            <person name="Michalopoulos I."/>
            <person name="Morton D.B."/>
            <person name="Muthukrishnan S."/>
            <person name="Oakeshott J.G."/>
            <person name="Palmer W."/>
            <person name="Park Y."/>
            <person name="Passarelli A.L."/>
            <person name="Rozas J."/>
            <person name="Schwartz L.M."/>
            <person name="Smith W."/>
            <person name="Southgate A."/>
            <person name="Vilcinskas A."/>
            <person name="Vogt R."/>
            <person name="Wang P."/>
            <person name="Werren J."/>
            <person name="Yu X.Q."/>
            <person name="Zhou J.J."/>
            <person name="Brown S.J."/>
            <person name="Scherer S.E."/>
            <person name="Richards S."/>
            <person name="Blissard G.W."/>
        </authorList>
    </citation>
    <scope>NUCLEOTIDE SEQUENCE</scope>
</reference>
<dbReference type="GO" id="GO:0004518">
    <property type="term" value="F:nuclease activity"/>
    <property type="evidence" value="ECO:0007669"/>
    <property type="project" value="UniProtKB-KW"/>
</dbReference>
<gene>
    <name evidence="9" type="ORF">O3G_MSEX009042</name>
</gene>
<evidence type="ECO:0000313" key="10">
    <source>
        <dbReference type="Proteomes" id="UP000791440"/>
    </source>
</evidence>
<dbReference type="PANTHER" id="PTHR22930">
    <property type="match status" value="1"/>
</dbReference>
<evidence type="ECO:0000256" key="1">
    <source>
        <dbReference type="ARBA" id="ARBA00001968"/>
    </source>
</evidence>
<evidence type="ECO:0000256" key="4">
    <source>
        <dbReference type="ARBA" id="ARBA00022722"/>
    </source>
</evidence>
<accession>A0A922CPZ4</accession>
<comment type="caution">
    <text evidence="9">The sequence shown here is derived from an EMBL/GenBank/DDBJ whole genome shotgun (WGS) entry which is preliminary data.</text>
</comment>
<feature type="domain" description="DDE Tnp4" evidence="8">
    <location>
        <begin position="175"/>
        <end position="336"/>
    </location>
</feature>
<evidence type="ECO:0000256" key="2">
    <source>
        <dbReference type="ARBA" id="ARBA00004123"/>
    </source>
</evidence>
<comment type="cofactor">
    <cofactor evidence="1">
        <name>a divalent metal cation</name>
        <dbReference type="ChEBI" id="CHEBI:60240"/>
    </cofactor>
</comment>
<comment type="subcellular location">
    <subcellularLocation>
        <location evidence="2">Nucleus</location>
    </subcellularLocation>
</comment>
<protein>
    <recommendedName>
        <fullName evidence="8">DDE Tnp4 domain-containing protein</fullName>
    </recommendedName>
</protein>
<dbReference type="PANTHER" id="PTHR22930:SF269">
    <property type="entry name" value="NUCLEASE HARBI1-LIKE PROTEIN"/>
    <property type="match status" value="1"/>
</dbReference>
<dbReference type="GO" id="GO:0016787">
    <property type="term" value="F:hydrolase activity"/>
    <property type="evidence" value="ECO:0007669"/>
    <property type="project" value="UniProtKB-KW"/>
</dbReference>
<evidence type="ECO:0000259" key="8">
    <source>
        <dbReference type="Pfam" id="PF13359"/>
    </source>
</evidence>
<keyword evidence="7" id="KW-0539">Nucleus</keyword>